<dbReference type="InterPro" id="IPR052767">
    <property type="entry name" value="Bact_com_dev_regulator"/>
</dbReference>
<dbReference type="Pfam" id="PF06133">
    <property type="entry name" value="Com_YlbF"/>
    <property type="match status" value="1"/>
</dbReference>
<dbReference type="PANTHER" id="PTHR38448:SF2">
    <property type="entry name" value="REGULATORY PROTEIN YLBF"/>
    <property type="match status" value="1"/>
</dbReference>
<reference evidence="1" key="1">
    <citation type="submission" date="2023-03" db="EMBL/GenBank/DDBJ databases">
        <authorList>
            <person name="Shen W."/>
            <person name="Cai J."/>
        </authorList>
    </citation>
    <scope>NUCLEOTIDE SEQUENCE</scope>
    <source>
        <strain evidence="1">B226-2</strain>
    </source>
</reference>
<dbReference type="InterPro" id="IPR023378">
    <property type="entry name" value="YheA/YmcA-like_dom_sf"/>
</dbReference>
<sequence>MIYDEKMLTIDDQIDRVLGAIQEATIFRQYLAKKQTLNEDEAAVAAKRTFGEKKRRYEELQAYGKYAPGYQDSLKSVMQAKRELDLTPSVSEFRVAETNLQGLLDEIGGAIAGAIDEEIKVAAGNPFFETGSAASSCGGNCHGS</sequence>
<name>A0AAW8TX99_9ENTE</name>
<organism evidence="1 2">
    <name type="scientific">Enterococcus asini</name>
    <dbReference type="NCBI Taxonomy" id="57732"/>
    <lineage>
        <taxon>Bacteria</taxon>
        <taxon>Bacillati</taxon>
        <taxon>Bacillota</taxon>
        <taxon>Bacilli</taxon>
        <taxon>Lactobacillales</taxon>
        <taxon>Enterococcaceae</taxon>
        <taxon>Enterococcus</taxon>
    </lineage>
</organism>
<comment type="caution">
    <text evidence="1">The sequence shown here is derived from an EMBL/GenBank/DDBJ whole genome shotgun (WGS) entry which is preliminary data.</text>
</comment>
<evidence type="ECO:0000313" key="1">
    <source>
        <dbReference type="EMBL" id="MDT2810658.1"/>
    </source>
</evidence>
<dbReference type="RefSeq" id="WP_270598752.1">
    <property type="nucleotide sequence ID" value="NZ_JAQESC010000014.1"/>
</dbReference>
<dbReference type="Proteomes" id="UP001256711">
    <property type="component" value="Unassembled WGS sequence"/>
</dbReference>
<dbReference type="InterPro" id="IPR010368">
    <property type="entry name" value="Com_YlbF"/>
</dbReference>
<dbReference type="SUPFAM" id="SSF158622">
    <property type="entry name" value="YheA/YmcA-like"/>
    <property type="match status" value="1"/>
</dbReference>
<evidence type="ECO:0000313" key="2">
    <source>
        <dbReference type="Proteomes" id="UP001256711"/>
    </source>
</evidence>
<gene>
    <name evidence="1" type="ORF">P7H43_09180</name>
</gene>
<dbReference type="PANTHER" id="PTHR38448">
    <property type="entry name" value="REGULATORY PROTEIN YLBF-RELATED"/>
    <property type="match status" value="1"/>
</dbReference>
<protein>
    <submittedName>
        <fullName evidence="1">YlbF family regulator</fullName>
    </submittedName>
</protein>
<proteinExistence type="predicted"/>
<dbReference type="AlphaFoldDB" id="A0AAW8TX99"/>
<dbReference type="Gene3D" id="1.20.1500.10">
    <property type="entry name" value="YheA/YmcA-like"/>
    <property type="match status" value="1"/>
</dbReference>
<dbReference type="EMBL" id="JARQBJ010000004">
    <property type="protein sequence ID" value="MDT2810658.1"/>
    <property type="molecule type" value="Genomic_DNA"/>
</dbReference>
<accession>A0AAW8TX99</accession>